<feature type="compositionally biased region" description="Pro residues" evidence="12">
    <location>
        <begin position="212"/>
        <end position="223"/>
    </location>
</feature>
<keyword evidence="5" id="KW-0378">Hydrolase</keyword>
<keyword evidence="6" id="KW-0460">Magnesium</keyword>
<reference evidence="15 16" key="1">
    <citation type="journal article" date="2012" name="New Phytol.">
        <title>Insight into trade-off between wood decay and parasitism from the genome of a fungal forest pathogen.</title>
        <authorList>
            <person name="Olson A."/>
            <person name="Aerts A."/>
            <person name="Asiegbu F."/>
            <person name="Belbahri L."/>
            <person name="Bouzid O."/>
            <person name="Broberg A."/>
            <person name="Canback B."/>
            <person name="Coutinho P.M."/>
            <person name="Cullen D."/>
            <person name="Dalman K."/>
            <person name="Deflorio G."/>
            <person name="van Diepen L.T."/>
            <person name="Dunand C."/>
            <person name="Duplessis S."/>
            <person name="Durling M."/>
            <person name="Gonthier P."/>
            <person name="Grimwood J."/>
            <person name="Fossdal C.G."/>
            <person name="Hansson D."/>
            <person name="Henrissat B."/>
            <person name="Hietala A."/>
            <person name="Himmelstrand K."/>
            <person name="Hoffmeister D."/>
            <person name="Hogberg N."/>
            <person name="James T.Y."/>
            <person name="Karlsson M."/>
            <person name="Kohler A."/>
            <person name="Kues U."/>
            <person name="Lee Y.H."/>
            <person name="Lin Y.C."/>
            <person name="Lind M."/>
            <person name="Lindquist E."/>
            <person name="Lombard V."/>
            <person name="Lucas S."/>
            <person name="Lunden K."/>
            <person name="Morin E."/>
            <person name="Murat C."/>
            <person name="Park J."/>
            <person name="Raffaello T."/>
            <person name="Rouze P."/>
            <person name="Salamov A."/>
            <person name="Schmutz J."/>
            <person name="Solheim H."/>
            <person name="Stahlberg J."/>
            <person name="Velez H."/>
            <person name="de Vries R.P."/>
            <person name="Wiebenga A."/>
            <person name="Woodward S."/>
            <person name="Yakovlev I."/>
            <person name="Garbelotto M."/>
            <person name="Martin F."/>
            <person name="Grigoriev I.V."/>
            <person name="Stenlid J."/>
        </authorList>
    </citation>
    <scope>NUCLEOTIDE SEQUENCE [LARGE SCALE GENOMIC DNA]</scope>
    <source>
        <strain evidence="15 16">TC 32-1</strain>
    </source>
</reference>
<keyword evidence="3" id="KW-0479">Metal-binding</keyword>
<evidence type="ECO:0000256" key="5">
    <source>
        <dbReference type="ARBA" id="ARBA00022801"/>
    </source>
</evidence>
<evidence type="ECO:0000256" key="7">
    <source>
        <dbReference type="ARBA" id="ARBA00022908"/>
    </source>
</evidence>
<dbReference type="Gene3D" id="3.30.420.10">
    <property type="entry name" value="Ribonuclease H-like superfamily/Ribonuclease H"/>
    <property type="match status" value="1"/>
</dbReference>
<dbReference type="GO" id="GO:0015074">
    <property type="term" value="P:DNA integration"/>
    <property type="evidence" value="ECO:0007669"/>
    <property type="project" value="UniProtKB-KW"/>
</dbReference>
<feature type="region of interest" description="Disordered" evidence="12">
    <location>
        <begin position="184"/>
        <end position="304"/>
    </location>
</feature>
<gene>
    <name evidence="15" type="ORF">HETIRDRAFT_448422</name>
</gene>
<feature type="compositionally biased region" description="Basic and acidic residues" evidence="12">
    <location>
        <begin position="241"/>
        <end position="304"/>
    </location>
</feature>
<evidence type="ECO:0000256" key="3">
    <source>
        <dbReference type="ARBA" id="ARBA00022723"/>
    </source>
</evidence>
<evidence type="ECO:0000313" key="16">
    <source>
        <dbReference type="Proteomes" id="UP000030671"/>
    </source>
</evidence>
<dbReference type="GO" id="GO:0016787">
    <property type="term" value="F:hydrolase activity"/>
    <property type="evidence" value="ECO:0007669"/>
    <property type="project" value="UniProtKB-KW"/>
</dbReference>
<feature type="compositionally biased region" description="Low complexity" evidence="12">
    <location>
        <begin position="200"/>
        <end position="211"/>
    </location>
</feature>
<dbReference type="OrthoDB" id="2776596at2759"/>
<evidence type="ECO:0000256" key="10">
    <source>
        <dbReference type="ARBA" id="ARBA00023172"/>
    </source>
</evidence>
<keyword evidence="9" id="KW-0808">Transferase</keyword>
<dbReference type="GO" id="GO:0046872">
    <property type="term" value="F:metal ion binding"/>
    <property type="evidence" value="ECO:0007669"/>
    <property type="project" value="UniProtKB-KW"/>
</dbReference>
<dbReference type="PANTHER" id="PTHR42648:SF11">
    <property type="entry name" value="TRANSPOSON TY4-P GAG-POL POLYPROTEIN"/>
    <property type="match status" value="1"/>
</dbReference>
<evidence type="ECO:0000256" key="9">
    <source>
        <dbReference type="ARBA" id="ARBA00022932"/>
    </source>
</evidence>
<evidence type="ECO:0000256" key="8">
    <source>
        <dbReference type="ARBA" id="ARBA00022918"/>
    </source>
</evidence>
<keyword evidence="4" id="KW-0255">Endonuclease</keyword>
<dbReference type="GO" id="GO:0006310">
    <property type="term" value="P:DNA recombination"/>
    <property type="evidence" value="ECO:0007669"/>
    <property type="project" value="UniProtKB-KW"/>
</dbReference>
<dbReference type="GO" id="GO:0003676">
    <property type="term" value="F:nucleic acid binding"/>
    <property type="evidence" value="ECO:0007669"/>
    <property type="project" value="InterPro"/>
</dbReference>
<dbReference type="SUPFAM" id="SSF53098">
    <property type="entry name" value="Ribonuclease H-like"/>
    <property type="match status" value="1"/>
</dbReference>
<organism evidence="15 16">
    <name type="scientific">Heterobasidion irregulare (strain TC 32-1)</name>
    <dbReference type="NCBI Taxonomy" id="747525"/>
    <lineage>
        <taxon>Eukaryota</taxon>
        <taxon>Fungi</taxon>
        <taxon>Dikarya</taxon>
        <taxon>Basidiomycota</taxon>
        <taxon>Agaricomycotina</taxon>
        <taxon>Agaricomycetes</taxon>
        <taxon>Russulales</taxon>
        <taxon>Bondarzewiaceae</taxon>
        <taxon>Heterobasidion</taxon>
        <taxon>Heterobasidion annosum species complex</taxon>
    </lineage>
</organism>
<name>W4KJM4_HETIT</name>
<accession>W4KJM4</accession>
<keyword evidence="9" id="KW-0239">DNA-directed DNA polymerase</keyword>
<keyword evidence="16" id="KW-1185">Reference proteome</keyword>
<evidence type="ECO:0000256" key="11">
    <source>
        <dbReference type="ARBA" id="ARBA00023268"/>
    </source>
</evidence>
<sequence length="443" mass="50482">MFGKSRCLRYLSSAVWYLPKASRIPPSDPSAGACSSPLQNGVAECLNKTIVERGRAMMHETGLPRFLWPEVVSTSIYLKNLGPTVALEGKTPHEVWTGQKPNVKHLHAFGCKALVKIPDEKCCKWDVKSTECILIGYYSDAAYRCYKLRTHRIVKLRDIVFLEDDLPLAPRKLPVAERGENDFHVAQEPPTDTPPPPKVSPDNPTMKSPLAQQPPPLQAPPKPPEPKTSTQTPAPTQFTLRRSERAREPLSLRKATDLQEATERARRDANREARERQKDQEKKQDEAARDEREEAEAEEHKAAVEHSLFTAAVEAALLMAGEEPRSYQEAIRSTERDDWQRAMEEEYDALLKNKTWELVKPAKGRKPIGSKWTYKAKQDGRFKAQLVAQGFMQRPGVDFHDTHFPENWLLKQIDVKSTYLNGKLDEEIFMRQPEGFQVLRKED</sequence>
<dbReference type="GO" id="GO:0003887">
    <property type="term" value="F:DNA-directed DNA polymerase activity"/>
    <property type="evidence" value="ECO:0007669"/>
    <property type="project" value="UniProtKB-KW"/>
</dbReference>
<dbReference type="PANTHER" id="PTHR42648">
    <property type="entry name" value="TRANSPOSASE, PUTATIVE-RELATED"/>
    <property type="match status" value="1"/>
</dbReference>
<dbReference type="InterPro" id="IPR057670">
    <property type="entry name" value="SH3_retrovirus"/>
</dbReference>
<dbReference type="GeneID" id="20675856"/>
<evidence type="ECO:0000256" key="6">
    <source>
        <dbReference type="ARBA" id="ARBA00022842"/>
    </source>
</evidence>
<dbReference type="InterPro" id="IPR012337">
    <property type="entry name" value="RNaseH-like_sf"/>
</dbReference>
<proteinExistence type="predicted"/>
<feature type="domain" description="Reverse transcriptase Ty1/copia-type" evidence="13">
    <location>
        <begin position="353"/>
        <end position="438"/>
    </location>
</feature>
<keyword evidence="10" id="KW-0233">DNA recombination</keyword>
<dbReference type="RefSeq" id="XP_009542132.1">
    <property type="nucleotide sequence ID" value="XM_009543837.1"/>
</dbReference>
<dbReference type="InterPro" id="IPR036397">
    <property type="entry name" value="RNaseH_sf"/>
</dbReference>
<dbReference type="Pfam" id="PF25597">
    <property type="entry name" value="SH3_retrovirus"/>
    <property type="match status" value="1"/>
</dbReference>
<dbReference type="GO" id="GO:0004519">
    <property type="term" value="F:endonuclease activity"/>
    <property type="evidence" value="ECO:0007669"/>
    <property type="project" value="UniProtKB-KW"/>
</dbReference>
<keyword evidence="8" id="KW-0695">RNA-directed DNA polymerase</keyword>
<keyword evidence="2" id="KW-0540">Nuclease</keyword>
<dbReference type="InterPro" id="IPR013103">
    <property type="entry name" value="RVT_2"/>
</dbReference>
<dbReference type="AlphaFoldDB" id="W4KJM4"/>
<evidence type="ECO:0000256" key="2">
    <source>
        <dbReference type="ARBA" id="ARBA00022722"/>
    </source>
</evidence>
<feature type="domain" description="Retroviral polymerase SH3-like" evidence="14">
    <location>
        <begin position="111"/>
        <end position="166"/>
    </location>
</feature>
<keyword evidence="7" id="KW-0229">DNA integration</keyword>
<dbReference type="InParanoid" id="W4KJM4"/>
<keyword evidence="11" id="KW-0511">Multifunctional enzyme</keyword>
<dbReference type="EMBL" id="KI925455">
    <property type="protein sequence ID" value="ETW85261.1"/>
    <property type="molecule type" value="Genomic_DNA"/>
</dbReference>
<keyword evidence="1" id="KW-0548">Nucleotidyltransferase</keyword>
<evidence type="ECO:0000259" key="13">
    <source>
        <dbReference type="Pfam" id="PF07727"/>
    </source>
</evidence>
<evidence type="ECO:0000259" key="14">
    <source>
        <dbReference type="Pfam" id="PF25597"/>
    </source>
</evidence>
<dbReference type="eggNOG" id="KOG0017">
    <property type="taxonomic scope" value="Eukaryota"/>
</dbReference>
<evidence type="ECO:0000256" key="1">
    <source>
        <dbReference type="ARBA" id="ARBA00022695"/>
    </source>
</evidence>
<dbReference type="STRING" id="747525.W4KJM4"/>
<dbReference type="InterPro" id="IPR039537">
    <property type="entry name" value="Retrotran_Ty1/copia-like"/>
</dbReference>
<evidence type="ECO:0000313" key="15">
    <source>
        <dbReference type="EMBL" id="ETW85261.1"/>
    </source>
</evidence>
<evidence type="ECO:0000256" key="4">
    <source>
        <dbReference type="ARBA" id="ARBA00022759"/>
    </source>
</evidence>
<dbReference type="HOGENOM" id="CLU_001650_15_5_1"/>
<dbReference type="Pfam" id="PF07727">
    <property type="entry name" value="RVT_2"/>
    <property type="match status" value="1"/>
</dbReference>
<dbReference type="KEGG" id="hir:HETIRDRAFT_448422"/>
<protein>
    <submittedName>
        <fullName evidence="15">Uncharacterized protein</fullName>
    </submittedName>
</protein>
<dbReference type="GO" id="GO:0003964">
    <property type="term" value="F:RNA-directed DNA polymerase activity"/>
    <property type="evidence" value="ECO:0007669"/>
    <property type="project" value="UniProtKB-KW"/>
</dbReference>
<evidence type="ECO:0000256" key="12">
    <source>
        <dbReference type="SAM" id="MobiDB-lite"/>
    </source>
</evidence>
<dbReference type="Proteomes" id="UP000030671">
    <property type="component" value="Unassembled WGS sequence"/>
</dbReference>